<protein>
    <submittedName>
        <fullName evidence="1">Uncharacterized protein</fullName>
    </submittedName>
</protein>
<organism evidence="1 2">
    <name type="scientific">Trifolium medium</name>
    <dbReference type="NCBI Taxonomy" id="97028"/>
    <lineage>
        <taxon>Eukaryota</taxon>
        <taxon>Viridiplantae</taxon>
        <taxon>Streptophyta</taxon>
        <taxon>Embryophyta</taxon>
        <taxon>Tracheophyta</taxon>
        <taxon>Spermatophyta</taxon>
        <taxon>Magnoliopsida</taxon>
        <taxon>eudicotyledons</taxon>
        <taxon>Gunneridae</taxon>
        <taxon>Pentapetalae</taxon>
        <taxon>rosids</taxon>
        <taxon>fabids</taxon>
        <taxon>Fabales</taxon>
        <taxon>Fabaceae</taxon>
        <taxon>Papilionoideae</taxon>
        <taxon>50 kb inversion clade</taxon>
        <taxon>NPAAA clade</taxon>
        <taxon>Hologalegina</taxon>
        <taxon>IRL clade</taxon>
        <taxon>Trifolieae</taxon>
        <taxon>Trifolium</taxon>
    </lineage>
</organism>
<evidence type="ECO:0000313" key="1">
    <source>
        <dbReference type="EMBL" id="MCI56778.1"/>
    </source>
</evidence>
<dbReference type="EMBL" id="LXQA010518214">
    <property type="protein sequence ID" value="MCI56778.1"/>
    <property type="molecule type" value="Genomic_DNA"/>
</dbReference>
<reference evidence="1 2" key="1">
    <citation type="journal article" date="2018" name="Front. Plant Sci.">
        <title>Red Clover (Trifolium pratense) and Zigzag Clover (T. medium) - A Picture of Genomic Similarities and Differences.</title>
        <authorList>
            <person name="Dluhosova J."/>
            <person name="Istvanek J."/>
            <person name="Nedelnik J."/>
            <person name="Repkova J."/>
        </authorList>
    </citation>
    <scope>NUCLEOTIDE SEQUENCE [LARGE SCALE GENOMIC DNA]</scope>
    <source>
        <strain evidence="2">cv. 10/8</strain>
        <tissue evidence="1">Leaf</tissue>
    </source>
</reference>
<evidence type="ECO:0000313" key="2">
    <source>
        <dbReference type="Proteomes" id="UP000265520"/>
    </source>
</evidence>
<sequence>MFIVFFRLALNARLARDGSLSEGFLLCLASARFDTVTFLTCLAVTSLELAKRACQDRILLFCFQ</sequence>
<dbReference type="Proteomes" id="UP000265520">
    <property type="component" value="Unassembled WGS sequence"/>
</dbReference>
<proteinExistence type="predicted"/>
<keyword evidence="2" id="KW-1185">Reference proteome</keyword>
<accession>A0A392T6U1</accession>
<dbReference type="AlphaFoldDB" id="A0A392T6U1"/>
<name>A0A392T6U1_9FABA</name>
<comment type="caution">
    <text evidence="1">The sequence shown here is derived from an EMBL/GenBank/DDBJ whole genome shotgun (WGS) entry which is preliminary data.</text>
</comment>